<evidence type="ECO:0000313" key="8">
    <source>
        <dbReference type="Proteomes" id="UP000176198"/>
    </source>
</evidence>
<feature type="non-terminal residue" evidence="7">
    <location>
        <position position="444"/>
    </location>
</feature>
<feature type="transmembrane region" description="Helical" evidence="5">
    <location>
        <begin position="266"/>
        <end position="288"/>
    </location>
</feature>
<dbReference type="EMBL" id="MGFJ01000001">
    <property type="protein sequence ID" value="OGM03235.1"/>
    <property type="molecule type" value="Genomic_DNA"/>
</dbReference>
<dbReference type="GO" id="GO:0016887">
    <property type="term" value="F:ATP hydrolysis activity"/>
    <property type="evidence" value="ECO:0007669"/>
    <property type="project" value="InterPro"/>
</dbReference>
<dbReference type="InterPro" id="IPR011527">
    <property type="entry name" value="ABC1_TM_dom"/>
</dbReference>
<feature type="transmembrane region" description="Helical" evidence="5">
    <location>
        <begin position="77"/>
        <end position="96"/>
    </location>
</feature>
<dbReference type="InterPro" id="IPR027417">
    <property type="entry name" value="P-loop_NTPase"/>
</dbReference>
<feature type="domain" description="ABC transmembrane type-1" evidence="6">
    <location>
        <begin position="36"/>
        <end position="321"/>
    </location>
</feature>
<organism evidence="7 8">
    <name type="scientific">Candidatus Woesebacteria bacterium GWA1_41_8</name>
    <dbReference type="NCBI Taxonomy" id="1802471"/>
    <lineage>
        <taxon>Bacteria</taxon>
        <taxon>Candidatus Woeseibacteriota</taxon>
    </lineage>
</organism>
<dbReference type="PANTHER" id="PTHR24221:SF654">
    <property type="entry name" value="ATP-BINDING CASSETTE SUB-FAMILY B MEMBER 6"/>
    <property type="match status" value="1"/>
</dbReference>
<dbReference type="Pfam" id="PF00664">
    <property type="entry name" value="ABC_membrane"/>
    <property type="match status" value="1"/>
</dbReference>
<dbReference type="Gene3D" id="3.40.50.300">
    <property type="entry name" value="P-loop containing nucleotide triphosphate hydrolases"/>
    <property type="match status" value="1"/>
</dbReference>
<sequence length="444" mass="50409">MEPGEVNKTLGFREILRGLRTVISYAEEQKKDFDRLLAITIALAVLSAFTPYIWGLFVDSITFFVEHENVSVFKNPFFVLGLWFVVLSTIHTLEWLKSLKAKKVEETIRHTYRIKAHRHLLLLPISFHVHNKAGEVAEKLSRASNSIYDILTQTILDNLPNIITLLVMLVIVFSMNPLFGVIAVVGFSISAIISFRNLKFMASAQREMQKYFKEAYGKMADNISNFRIVKDFSTEEFEHKNVFDKFMHLALPNWQKFFNKGRNNSFAQSWVSTLTRIIIISLSLYEILHSEMTVGQLIAINGLISFGPITTLINTRYRLQNSIIAIEDAEEILSTPTEIYNPRNTSHTKQLTGAVEFNNVSFSYEAGEPIIKNLSFKVRPGEAIAFVGESGVGKSTLVDLLLAYYFPTEGSVIYDDVETTKIPLKTIRQSIGVVPQEITLFNDT</sequence>
<dbReference type="AlphaFoldDB" id="A0A1F7WMJ7"/>
<dbReference type="Proteomes" id="UP000176198">
    <property type="component" value="Unassembled WGS sequence"/>
</dbReference>
<keyword evidence="3 5" id="KW-1133">Transmembrane helix</keyword>
<dbReference type="GO" id="GO:0005886">
    <property type="term" value="C:plasma membrane"/>
    <property type="evidence" value="ECO:0007669"/>
    <property type="project" value="UniProtKB-SubCell"/>
</dbReference>
<evidence type="ECO:0000256" key="4">
    <source>
        <dbReference type="ARBA" id="ARBA00023136"/>
    </source>
</evidence>
<keyword evidence="4 5" id="KW-0472">Membrane</keyword>
<evidence type="ECO:0000256" key="2">
    <source>
        <dbReference type="ARBA" id="ARBA00022692"/>
    </source>
</evidence>
<accession>A0A1F7WMJ7</accession>
<dbReference type="CDD" id="cd07346">
    <property type="entry name" value="ABC_6TM_exporters"/>
    <property type="match status" value="1"/>
</dbReference>
<evidence type="ECO:0000256" key="5">
    <source>
        <dbReference type="SAM" id="Phobius"/>
    </source>
</evidence>
<gene>
    <name evidence="7" type="ORF">A2115_02660</name>
</gene>
<dbReference type="Gene3D" id="1.20.1560.10">
    <property type="entry name" value="ABC transporter type 1, transmembrane domain"/>
    <property type="match status" value="1"/>
</dbReference>
<evidence type="ECO:0000256" key="3">
    <source>
        <dbReference type="ARBA" id="ARBA00022989"/>
    </source>
</evidence>
<evidence type="ECO:0000259" key="6">
    <source>
        <dbReference type="PROSITE" id="PS50929"/>
    </source>
</evidence>
<dbReference type="SUPFAM" id="SSF52540">
    <property type="entry name" value="P-loop containing nucleoside triphosphate hydrolases"/>
    <property type="match status" value="1"/>
</dbReference>
<dbReference type="InterPro" id="IPR039421">
    <property type="entry name" value="Type_1_exporter"/>
</dbReference>
<feature type="transmembrane region" description="Helical" evidence="5">
    <location>
        <begin position="36"/>
        <end position="57"/>
    </location>
</feature>
<feature type="transmembrane region" description="Helical" evidence="5">
    <location>
        <begin position="155"/>
        <end position="173"/>
    </location>
</feature>
<dbReference type="GO" id="GO:0034040">
    <property type="term" value="F:ATPase-coupled lipid transmembrane transporter activity"/>
    <property type="evidence" value="ECO:0007669"/>
    <property type="project" value="TreeGrafter"/>
</dbReference>
<dbReference type="GO" id="GO:0140359">
    <property type="term" value="F:ABC-type transporter activity"/>
    <property type="evidence" value="ECO:0007669"/>
    <property type="project" value="InterPro"/>
</dbReference>
<dbReference type="GO" id="GO:0005524">
    <property type="term" value="F:ATP binding"/>
    <property type="evidence" value="ECO:0007669"/>
    <property type="project" value="InterPro"/>
</dbReference>
<evidence type="ECO:0000256" key="1">
    <source>
        <dbReference type="ARBA" id="ARBA00004651"/>
    </source>
</evidence>
<evidence type="ECO:0000313" key="7">
    <source>
        <dbReference type="EMBL" id="OGM03235.1"/>
    </source>
</evidence>
<protein>
    <recommendedName>
        <fullName evidence="6">ABC transmembrane type-1 domain-containing protein</fullName>
    </recommendedName>
</protein>
<dbReference type="InterPro" id="IPR003439">
    <property type="entry name" value="ABC_transporter-like_ATP-bd"/>
</dbReference>
<dbReference type="PANTHER" id="PTHR24221">
    <property type="entry name" value="ATP-BINDING CASSETTE SUB-FAMILY B"/>
    <property type="match status" value="1"/>
</dbReference>
<name>A0A1F7WMJ7_9BACT</name>
<keyword evidence="2 5" id="KW-0812">Transmembrane</keyword>
<dbReference type="InterPro" id="IPR036640">
    <property type="entry name" value="ABC1_TM_sf"/>
</dbReference>
<dbReference type="SUPFAM" id="SSF90123">
    <property type="entry name" value="ABC transporter transmembrane region"/>
    <property type="match status" value="1"/>
</dbReference>
<comment type="subcellular location">
    <subcellularLocation>
        <location evidence="1">Cell membrane</location>
        <topology evidence="1">Multi-pass membrane protein</topology>
    </subcellularLocation>
</comment>
<feature type="transmembrane region" description="Helical" evidence="5">
    <location>
        <begin position="294"/>
        <end position="313"/>
    </location>
</feature>
<dbReference type="PROSITE" id="PS50929">
    <property type="entry name" value="ABC_TM1F"/>
    <property type="match status" value="1"/>
</dbReference>
<comment type="caution">
    <text evidence="7">The sequence shown here is derived from an EMBL/GenBank/DDBJ whole genome shotgun (WGS) entry which is preliminary data.</text>
</comment>
<dbReference type="Pfam" id="PF00005">
    <property type="entry name" value="ABC_tran"/>
    <property type="match status" value="1"/>
</dbReference>
<proteinExistence type="predicted"/>
<reference evidence="7 8" key="1">
    <citation type="journal article" date="2016" name="Nat. Commun.">
        <title>Thousands of microbial genomes shed light on interconnected biogeochemical processes in an aquifer system.</title>
        <authorList>
            <person name="Anantharaman K."/>
            <person name="Brown C.T."/>
            <person name="Hug L.A."/>
            <person name="Sharon I."/>
            <person name="Castelle C.J."/>
            <person name="Probst A.J."/>
            <person name="Thomas B.C."/>
            <person name="Singh A."/>
            <person name="Wilkins M.J."/>
            <person name="Karaoz U."/>
            <person name="Brodie E.L."/>
            <person name="Williams K.H."/>
            <person name="Hubbard S.S."/>
            <person name="Banfield J.F."/>
        </authorList>
    </citation>
    <scope>NUCLEOTIDE SEQUENCE [LARGE SCALE GENOMIC DNA]</scope>
</reference>
<dbReference type="STRING" id="1802471.A2115_02660"/>